<evidence type="ECO:0000313" key="4">
    <source>
        <dbReference type="Proteomes" id="UP000016923"/>
    </source>
</evidence>
<accession>S3C4N4</accession>
<dbReference type="InterPro" id="IPR013094">
    <property type="entry name" value="AB_hydrolase_3"/>
</dbReference>
<dbReference type="STRING" id="1262450.S3C4N4"/>
<dbReference type="InterPro" id="IPR050300">
    <property type="entry name" value="GDXG_lipolytic_enzyme"/>
</dbReference>
<dbReference type="Pfam" id="PF07859">
    <property type="entry name" value="Abhydrolase_3"/>
    <property type="match status" value="1"/>
</dbReference>
<keyword evidence="4" id="KW-1185">Reference proteome</keyword>
<dbReference type="Gene3D" id="3.40.50.1820">
    <property type="entry name" value="alpha/beta hydrolase"/>
    <property type="match status" value="1"/>
</dbReference>
<gene>
    <name evidence="3" type="ORF">F503_01257</name>
</gene>
<name>S3C4N4_OPHP1</name>
<dbReference type="eggNOG" id="KOG1515">
    <property type="taxonomic scope" value="Eukaryota"/>
</dbReference>
<dbReference type="GO" id="GO:0016787">
    <property type="term" value="F:hydrolase activity"/>
    <property type="evidence" value="ECO:0007669"/>
    <property type="project" value="UniProtKB-KW"/>
</dbReference>
<dbReference type="AlphaFoldDB" id="S3C4N4"/>
<organism evidence="3 4">
    <name type="scientific">Ophiostoma piceae (strain UAMH 11346)</name>
    <name type="common">Sap stain fungus</name>
    <dbReference type="NCBI Taxonomy" id="1262450"/>
    <lineage>
        <taxon>Eukaryota</taxon>
        <taxon>Fungi</taxon>
        <taxon>Dikarya</taxon>
        <taxon>Ascomycota</taxon>
        <taxon>Pezizomycotina</taxon>
        <taxon>Sordariomycetes</taxon>
        <taxon>Sordariomycetidae</taxon>
        <taxon>Ophiostomatales</taxon>
        <taxon>Ophiostomataceae</taxon>
        <taxon>Ophiostoma</taxon>
    </lineage>
</organism>
<dbReference type="SUPFAM" id="SSF53474">
    <property type="entry name" value="alpha/beta-Hydrolases"/>
    <property type="match status" value="1"/>
</dbReference>
<evidence type="ECO:0000313" key="3">
    <source>
        <dbReference type="EMBL" id="EPE08474.1"/>
    </source>
</evidence>
<dbReference type="Proteomes" id="UP000016923">
    <property type="component" value="Unassembled WGS sequence"/>
</dbReference>
<protein>
    <submittedName>
        <fullName evidence="3">Alpha beta hydrolase fold-3 domain containing protein</fullName>
    </submittedName>
</protein>
<dbReference type="OMA" id="HTFPTAW"/>
<feature type="domain" description="Alpha/beta hydrolase fold-3" evidence="2">
    <location>
        <begin position="90"/>
        <end position="330"/>
    </location>
</feature>
<proteinExistence type="predicted"/>
<reference evidence="3 4" key="1">
    <citation type="journal article" date="2013" name="BMC Genomics">
        <title>The genome and transcriptome of the pine saprophyte Ophiostoma piceae, and a comparison with the bark beetle-associated pine pathogen Grosmannia clavigera.</title>
        <authorList>
            <person name="Haridas S."/>
            <person name="Wang Y."/>
            <person name="Lim L."/>
            <person name="Massoumi Alamouti S."/>
            <person name="Jackman S."/>
            <person name="Docking R."/>
            <person name="Robertson G."/>
            <person name="Birol I."/>
            <person name="Bohlmann J."/>
            <person name="Breuil C."/>
        </authorList>
    </citation>
    <scope>NUCLEOTIDE SEQUENCE [LARGE SCALE GENOMIC DNA]</scope>
    <source>
        <strain evidence="3 4">UAMH 11346</strain>
    </source>
</reference>
<evidence type="ECO:0000256" key="1">
    <source>
        <dbReference type="ARBA" id="ARBA00022801"/>
    </source>
</evidence>
<dbReference type="HOGENOM" id="CLU_012494_6_3_1"/>
<dbReference type="PANTHER" id="PTHR48081">
    <property type="entry name" value="AB HYDROLASE SUPERFAMILY PROTEIN C4A8.06C"/>
    <property type="match status" value="1"/>
</dbReference>
<sequence length="373" mass="40014">MDFSQYGGPSKEWLAVEAALPPVPPGLSIIQKRDATNAFREASSAQAMESLGNQIELIDVTIPARDGFALEGRLYWPRTLPKAAGPALYLHLHGGGYLFGTLASEDSVCSQIALNITAKSLDKGGVVVLNLNYRHTPEYVYPTAWHDTQDTLAWIHEVGVPTFGIDPARIIVGGVSAGAHLAASMVLEQHLGRLDDLAGKKLPPIAGQVLMIPTLVSISCYAPQLARMISPDVSSTVENKDAPLLSLATMQFFTDLLMRDAPEGFAVDPFDTKLNPGNATVDQVKGLPPSVFGICGLDPLRDEGLLFAELLTKAGVPVDAHIFKGVPHGFRRHGDKISVSKNWDEVMEGGILYALSNPVPAKELTVQVHSEAV</sequence>
<dbReference type="VEuPathDB" id="FungiDB:F503_01257"/>
<evidence type="ECO:0000259" key="2">
    <source>
        <dbReference type="Pfam" id="PF07859"/>
    </source>
</evidence>
<dbReference type="InterPro" id="IPR029058">
    <property type="entry name" value="AB_hydrolase_fold"/>
</dbReference>
<dbReference type="OrthoDB" id="408631at2759"/>
<dbReference type="EMBL" id="KE148149">
    <property type="protein sequence ID" value="EPE08474.1"/>
    <property type="molecule type" value="Genomic_DNA"/>
</dbReference>
<keyword evidence="1 3" id="KW-0378">Hydrolase</keyword>
<dbReference type="PANTHER" id="PTHR48081:SF8">
    <property type="entry name" value="ALPHA_BETA HYDROLASE FOLD-3 DOMAIN-CONTAINING PROTEIN-RELATED"/>
    <property type="match status" value="1"/>
</dbReference>